<name>A0A890USI9_9CAUD</name>
<dbReference type="EMBL" id="MW507126">
    <property type="protein sequence ID" value="QRI45100.1"/>
    <property type="molecule type" value="Genomic_DNA"/>
</dbReference>
<dbReference type="KEGG" id="vg:80020110"/>
<dbReference type="GeneID" id="80020110"/>
<feature type="compositionally biased region" description="Acidic residues" evidence="1">
    <location>
        <begin position="139"/>
        <end position="154"/>
    </location>
</feature>
<organism evidence="2 3">
    <name type="scientific">Microbacterium phage Shocker</name>
    <dbReference type="NCBI Taxonomy" id="2805839"/>
    <lineage>
        <taxon>Viruses</taxon>
        <taxon>Duplodnaviria</taxon>
        <taxon>Heunggongvirae</taxon>
        <taxon>Uroviricota</taxon>
        <taxon>Caudoviricetes</taxon>
        <taxon>Shockervirus</taxon>
        <taxon>Shockervirus shocker</taxon>
    </lineage>
</organism>
<evidence type="ECO:0000313" key="2">
    <source>
        <dbReference type="EMBL" id="QRI45100.1"/>
    </source>
</evidence>
<feature type="region of interest" description="Disordered" evidence="1">
    <location>
        <begin position="137"/>
        <end position="198"/>
    </location>
</feature>
<evidence type="ECO:0000256" key="1">
    <source>
        <dbReference type="SAM" id="MobiDB-lite"/>
    </source>
</evidence>
<proteinExistence type="predicted"/>
<feature type="compositionally biased region" description="Acidic residues" evidence="1">
    <location>
        <begin position="188"/>
        <end position="198"/>
    </location>
</feature>
<accession>A0A890USI9</accession>
<sequence>MGLFDDFDIDMDDVEAATGFAKIPDDYYEWEISEALRQNGSKNKPDDTFFIIKYDLDEAGTYWEWFTLAVNGDSQHSNAKRSLGYLKERLLSLGVPASELNSIEPEDLEGITGTFQLVTTKGKDNKEYQNIRNFKANLDEAEAEEETEEPEESDADIKKRVAAKRAAREEKAAPAKKAPARSRRSAPADDEDNDNPFG</sequence>
<protein>
    <submittedName>
        <fullName evidence="2">Uncharacterized protein</fullName>
    </submittedName>
</protein>
<dbReference type="Proteomes" id="UP000654052">
    <property type="component" value="Segment"/>
</dbReference>
<evidence type="ECO:0000313" key="3">
    <source>
        <dbReference type="Proteomes" id="UP000654052"/>
    </source>
</evidence>
<keyword evidence="3" id="KW-1185">Reference proteome</keyword>
<reference evidence="2" key="1">
    <citation type="submission" date="2021-01" db="EMBL/GenBank/DDBJ databases">
        <authorList>
            <person name="Weegman M.K."/>
            <person name="Spring A.S."/>
            <person name="Bonilla J.A."/>
            <person name="Klyczek K."/>
            <person name="Garlena R.A."/>
            <person name="Russell D.A."/>
            <person name="Pope W.H."/>
            <person name="Jacobs-Sera D."/>
            <person name="Hatfull G.F."/>
        </authorList>
    </citation>
    <scope>NUCLEOTIDE SEQUENCE</scope>
</reference>
<gene>
    <name evidence="2" type="primary">46</name>
    <name evidence="2" type="ORF">SEA_SHOCKER_46</name>
</gene>
<dbReference type="RefSeq" id="YP_010755456.1">
    <property type="nucleotide sequence ID" value="NC_073470.1"/>
</dbReference>